<evidence type="ECO:0000313" key="3">
    <source>
        <dbReference type="Proteomes" id="UP001597061"/>
    </source>
</evidence>
<keyword evidence="1" id="KW-0732">Signal</keyword>
<evidence type="ECO:0008006" key="4">
    <source>
        <dbReference type="Google" id="ProtNLM"/>
    </source>
</evidence>
<comment type="caution">
    <text evidence="2">The sequence shown here is derived from an EMBL/GenBank/DDBJ whole genome shotgun (WGS) entry which is preliminary data.</text>
</comment>
<proteinExistence type="predicted"/>
<keyword evidence="3" id="KW-1185">Reference proteome</keyword>
<dbReference type="EMBL" id="JBHTJI010000001">
    <property type="protein sequence ID" value="MFD0990368.1"/>
    <property type="molecule type" value="Genomic_DNA"/>
</dbReference>
<name>A0ABW3JIP2_9FLAO</name>
<reference evidence="3" key="1">
    <citation type="journal article" date="2019" name="Int. J. Syst. Evol. Microbiol.">
        <title>The Global Catalogue of Microorganisms (GCM) 10K type strain sequencing project: providing services to taxonomists for standard genome sequencing and annotation.</title>
        <authorList>
            <consortium name="The Broad Institute Genomics Platform"/>
            <consortium name="The Broad Institute Genome Sequencing Center for Infectious Disease"/>
            <person name="Wu L."/>
            <person name="Ma J."/>
        </authorList>
    </citation>
    <scope>NUCLEOTIDE SEQUENCE [LARGE SCALE GENOMIC DNA]</scope>
    <source>
        <strain evidence="3">CCUG 62414</strain>
    </source>
</reference>
<evidence type="ECO:0000256" key="1">
    <source>
        <dbReference type="SAM" id="SignalP"/>
    </source>
</evidence>
<sequence>MKTLTLFFFLVFAIATTLNAQITQGNWMVGGSGNFYNSEIKGENGESLGSSHGIGLYPNIGYFFTNQFAGGLNANFNYGKPSGGPSNIGFGMGPFIRYYFLNPEKRINVFADANYNYYYSKTKNFSVSNGRNYRFKAGPVIYFNSSVGLELTLDYSSTEFDTHTSNDFRFALGLQIHLEK</sequence>
<feature type="chain" id="PRO_5046833076" description="Outer membrane protein beta-barrel domain-containing protein" evidence="1">
    <location>
        <begin position="21"/>
        <end position="180"/>
    </location>
</feature>
<dbReference type="Proteomes" id="UP001597061">
    <property type="component" value="Unassembled WGS sequence"/>
</dbReference>
<dbReference type="RefSeq" id="WP_379925969.1">
    <property type="nucleotide sequence ID" value="NZ_JBHTJI010000001.1"/>
</dbReference>
<evidence type="ECO:0000313" key="2">
    <source>
        <dbReference type="EMBL" id="MFD0990368.1"/>
    </source>
</evidence>
<accession>A0ABW3JIP2</accession>
<organism evidence="2 3">
    <name type="scientific">Mariniflexile jejuense</name>
    <dbReference type="NCBI Taxonomy" id="1173582"/>
    <lineage>
        <taxon>Bacteria</taxon>
        <taxon>Pseudomonadati</taxon>
        <taxon>Bacteroidota</taxon>
        <taxon>Flavobacteriia</taxon>
        <taxon>Flavobacteriales</taxon>
        <taxon>Flavobacteriaceae</taxon>
        <taxon>Mariniflexile</taxon>
    </lineage>
</organism>
<feature type="signal peptide" evidence="1">
    <location>
        <begin position="1"/>
        <end position="20"/>
    </location>
</feature>
<dbReference type="Gene3D" id="2.40.160.20">
    <property type="match status" value="1"/>
</dbReference>
<protein>
    <recommendedName>
        <fullName evidence="4">Outer membrane protein beta-barrel domain-containing protein</fullName>
    </recommendedName>
</protein>
<gene>
    <name evidence="2" type="ORF">ACFQ1R_09690</name>
</gene>